<dbReference type="PANTHER" id="PTHR34383:SF1">
    <property type="entry name" value="ADP-POLYPHOSPHATE PHOSPHOTRANSFERASE"/>
    <property type="match status" value="1"/>
</dbReference>
<comment type="function">
    <text evidence="4">Uses inorganic polyphosphate (polyP) as a donor to convert GDP to GTP or ADP to ATP.</text>
</comment>
<evidence type="ECO:0000313" key="8">
    <source>
        <dbReference type="Proteomes" id="UP000190683"/>
    </source>
</evidence>
<evidence type="ECO:0000256" key="5">
    <source>
        <dbReference type="SAM" id="MobiDB-lite"/>
    </source>
</evidence>
<dbReference type="GO" id="GO:0008976">
    <property type="term" value="F:polyphosphate kinase activity"/>
    <property type="evidence" value="ECO:0007669"/>
    <property type="project" value="UniProtKB-UniRule"/>
</dbReference>
<keyword evidence="2 4" id="KW-0808">Transferase</keyword>
<dbReference type="Gene3D" id="3.40.50.300">
    <property type="entry name" value="P-loop containing nucleotide triphosphate hydrolases"/>
    <property type="match status" value="1"/>
</dbReference>
<comment type="similarity">
    <text evidence="1 4">Belongs to the polyphosphate kinase 2 (PPK2) family. Class I subfamily.</text>
</comment>
<dbReference type="GO" id="GO:0006793">
    <property type="term" value="P:phosphorus metabolic process"/>
    <property type="evidence" value="ECO:0007669"/>
    <property type="project" value="InterPro"/>
</dbReference>
<accession>A0A1T0CWK6</accession>
<evidence type="ECO:0000313" key="7">
    <source>
        <dbReference type="EMBL" id="OOS26743.1"/>
    </source>
</evidence>
<evidence type="ECO:0000256" key="1">
    <source>
        <dbReference type="ARBA" id="ARBA00009924"/>
    </source>
</evidence>
<dbReference type="InterPro" id="IPR022486">
    <property type="entry name" value="PPK2_PA0141"/>
</dbReference>
<reference evidence="7 8" key="1">
    <citation type="submission" date="2017-02" db="EMBL/GenBank/DDBJ databases">
        <title>Draft genome sequence of Moraxella porci CCUG 54912T type strain.</title>
        <authorList>
            <person name="Salva-Serra F."/>
            <person name="Engstrom-Jakobsson H."/>
            <person name="Thorell K."/>
            <person name="Jaen-Luchoro D."/>
            <person name="Gonzales-Siles L."/>
            <person name="Karlsson R."/>
            <person name="Yazdan S."/>
            <person name="Boulund F."/>
            <person name="Johnning A."/>
            <person name="Engstrand L."/>
            <person name="Kristiansson E."/>
            <person name="Moore E."/>
        </authorList>
    </citation>
    <scope>NUCLEOTIDE SEQUENCE [LARGE SCALE GENOMIC DNA]</scope>
    <source>
        <strain evidence="7 8">CCUG 54912</strain>
    </source>
</reference>
<feature type="region of interest" description="Disordered" evidence="5">
    <location>
        <begin position="1"/>
        <end position="46"/>
    </location>
</feature>
<dbReference type="PANTHER" id="PTHR34383">
    <property type="entry name" value="POLYPHOSPHATE:AMP PHOSPHOTRANSFERASE-RELATED"/>
    <property type="match status" value="1"/>
</dbReference>
<comment type="subunit">
    <text evidence="4">Homotetramer.</text>
</comment>
<dbReference type="InterPro" id="IPR022488">
    <property type="entry name" value="PPK2-related"/>
</dbReference>
<keyword evidence="8" id="KW-1185">Reference proteome</keyword>
<dbReference type="SUPFAM" id="SSF52540">
    <property type="entry name" value="P-loop containing nucleoside triphosphate hydrolases"/>
    <property type="match status" value="1"/>
</dbReference>
<dbReference type="NCBIfam" id="TIGR03707">
    <property type="entry name" value="PPK2_P_aer"/>
    <property type="match status" value="1"/>
</dbReference>
<feature type="compositionally biased region" description="Low complexity" evidence="5">
    <location>
        <begin position="1"/>
        <end position="35"/>
    </location>
</feature>
<sequence length="388" mass="44239">MTTTPKTKTTASSTTTAAAKKTTAPAKKTTASTRTRATRTPKTKVMAETVSQLEDLLVHASPEELAEFGQALQEYLPAAQIASQVRTDKSKDTQLSENWREGGYPYKYRLSRKNYEAQKYKLQIELLKLQHHIKATGQKLVIIFEGRDAAGKGGTIKRFMEHLNPRGARVVALEKPTDQERGQWYFQRYVQHLPTAGEIVLFDRSWYNRAVVERVMGFCTDEEYRIFMRQVPEFEKHLVESGIHLVKFWFSVSREEQRARFASRENDPLKQWKLSPVDKASLNKWDDYTLAKEAMFFNTDTAEAPWIVIKSDCKKRARLNAMRYVLNKLAYENKDSGQIGNIDPLIVGRAGALYEMDERTDLAVSSAKVLREVQKSAKAAAKNTKSDS</sequence>
<dbReference type="Pfam" id="PF03976">
    <property type="entry name" value="PPK2"/>
    <property type="match status" value="1"/>
</dbReference>
<organism evidence="7 8">
    <name type="scientific">Moraxella porci DSM 25326</name>
    <dbReference type="NCBI Taxonomy" id="573983"/>
    <lineage>
        <taxon>Bacteria</taxon>
        <taxon>Pseudomonadati</taxon>
        <taxon>Pseudomonadota</taxon>
        <taxon>Gammaproteobacteria</taxon>
        <taxon>Moraxellales</taxon>
        <taxon>Moraxellaceae</taxon>
        <taxon>Moraxella</taxon>
    </lineage>
</organism>
<dbReference type="InterPro" id="IPR027417">
    <property type="entry name" value="P-loop_NTPase"/>
</dbReference>
<gene>
    <name evidence="7" type="ORF">B0681_02460</name>
</gene>
<proteinExistence type="inferred from homology"/>
<evidence type="ECO:0000256" key="2">
    <source>
        <dbReference type="ARBA" id="ARBA00022679"/>
    </source>
</evidence>
<comment type="caution">
    <text evidence="7">The sequence shown here is derived from an EMBL/GenBank/DDBJ whole genome shotgun (WGS) entry which is preliminary data.</text>
</comment>
<evidence type="ECO:0000256" key="4">
    <source>
        <dbReference type="RuleBase" id="RU369062"/>
    </source>
</evidence>
<dbReference type="RefSeq" id="WP_078317138.1">
    <property type="nucleotide sequence ID" value="NZ_MUYV01000001.1"/>
</dbReference>
<name>A0A1T0CWK6_9GAMM</name>
<dbReference type="Proteomes" id="UP000190683">
    <property type="component" value="Unassembled WGS sequence"/>
</dbReference>
<evidence type="ECO:0000256" key="3">
    <source>
        <dbReference type="ARBA" id="ARBA00022777"/>
    </source>
</evidence>
<keyword evidence="3 4" id="KW-0418">Kinase</keyword>
<dbReference type="AlphaFoldDB" id="A0A1T0CWK6"/>
<dbReference type="STRING" id="573983.B0681_02460"/>
<dbReference type="EMBL" id="MUYV01000001">
    <property type="protein sequence ID" value="OOS26743.1"/>
    <property type="molecule type" value="Genomic_DNA"/>
</dbReference>
<feature type="domain" description="Polyphosphate kinase-2-related" evidence="6">
    <location>
        <begin position="110"/>
        <end position="335"/>
    </location>
</feature>
<protein>
    <recommendedName>
        <fullName evidence="4">ADP/GDP-polyphosphate phosphotransferase</fullName>
        <ecNumber evidence="4">2.7.4.-</ecNumber>
    </recommendedName>
    <alternativeName>
        <fullName evidence="4">Polyphosphate kinase PPK2</fullName>
    </alternativeName>
</protein>
<dbReference type="EC" id="2.7.4.-" evidence="4"/>
<evidence type="ECO:0000259" key="6">
    <source>
        <dbReference type="Pfam" id="PF03976"/>
    </source>
</evidence>